<reference evidence="1 2" key="2">
    <citation type="submission" date="2018-11" db="EMBL/GenBank/DDBJ databases">
        <authorList>
            <consortium name="Pathogen Informatics"/>
        </authorList>
    </citation>
    <scope>NUCLEOTIDE SEQUENCE [LARGE SCALE GENOMIC DNA]</scope>
</reference>
<keyword evidence="2" id="KW-1185">Reference proteome</keyword>
<accession>A0A183E3L8</accession>
<dbReference type="OrthoDB" id="429521at2759"/>
<organism evidence="3">
    <name type="scientific">Gongylonema pulchrum</name>
    <dbReference type="NCBI Taxonomy" id="637853"/>
    <lineage>
        <taxon>Eukaryota</taxon>
        <taxon>Metazoa</taxon>
        <taxon>Ecdysozoa</taxon>
        <taxon>Nematoda</taxon>
        <taxon>Chromadorea</taxon>
        <taxon>Rhabditida</taxon>
        <taxon>Spirurina</taxon>
        <taxon>Spiruromorpha</taxon>
        <taxon>Spiruroidea</taxon>
        <taxon>Gongylonematidae</taxon>
        <taxon>Gongylonema</taxon>
    </lineage>
</organism>
<dbReference type="Proteomes" id="UP000271098">
    <property type="component" value="Unassembled WGS sequence"/>
</dbReference>
<reference evidence="3" key="1">
    <citation type="submission" date="2016-06" db="UniProtKB">
        <authorList>
            <consortium name="WormBaseParasite"/>
        </authorList>
    </citation>
    <scope>IDENTIFICATION</scope>
</reference>
<dbReference type="AlphaFoldDB" id="A0A183E3L8"/>
<name>A0A183E3L8_9BILA</name>
<dbReference type="WBParaSite" id="GPUH_0001558001-mRNA-1">
    <property type="protein sequence ID" value="GPUH_0001558001-mRNA-1"/>
    <property type="gene ID" value="GPUH_0001558001"/>
</dbReference>
<dbReference type="EMBL" id="UYRT01082616">
    <property type="protein sequence ID" value="VDN26231.1"/>
    <property type="molecule type" value="Genomic_DNA"/>
</dbReference>
<sequence>MLTVETADQAIEKYRQTKELFRGAEMNIRGFISSSQQFNRRIPKDSHTNVEVIKVLGVPWEPKEDQIVLQIAASTEVTITKRTILHFLASIYDPAGWIMLNCGRKGIIWIAY</sequence>
<evidence type="ECO:0000313" key="2">
    <source>
        <dbReference type="Proteomes" id="UP000271098"/>
    </source>
</evidence>
<evidence type="ECO:0000313" key="3">
    <source>
        <dbReference type="WBParaSite" id="GPUH_0001558001-mRNA-1"/>
    </source>
</evidence>
<gene>
    <name evidence="1" type="ORF">GPUH_LOCUS15559</name>
</gene>
<protein>
    <submittedName>
        <fullName evidence="3">KH_dom_type_1 domain-containing protein</fullName>
    </submittedName>
</protein>
<evidence type="ECO:0000313" key="1">
    <source>
        <dbReference type="EMBL" id="VDN26231.1"/>
    </source>
</evidence>
<proteinExistence type="predicted"/>